<dbReference type="GeneID" id="55969649"/>
<name>A0A9P4YQ70_9HYPO</name>
<evidence type="ECO:0000313" key="3">
    <source>
        <dbReference type="Proteomes" id="UP000749293"/>
    </source>
</evidence>
<feature type="compositionally biased region" description="Low complexity" evidence="1">
    <location>
        <begin position="98"/>
        <end position="118"/>
    </location>
</feature>
<protein>
    <submittedName>
        <fullName evidence="2">Chromosome segregation ATPase</fullName>
    </submittedName>
</protein>
<keyword evidence="3" id="KW-1185">Reference proteome</keyword>
<dbReference type="OrthoDB" id="5413982at2759"/>
<comment type="caution">
    <text evidence="2">The sequence shown here is derived from an EMBL/GenBank/DDBJ whole genome shotgun (WGS) entry which is preliminary data.</text>
</comment>
<gene>
    <name evidence="2" type="ORF">GMORB2_3421</name>
</gene>
<dbReference type="Gene3D" id="1.10.287.1490">
    <property type="match status" value="1"/>
</dbReference>
<organism evidence="2 3">
    <name type="scientific">Geosmithia morbida</name>
    <dbReference type="NCBI Taxonomy" id="1094350"/>
    <lineage>
        <taxon>Eukaryota</taxon>
        <taxon>Fungi</taxon>
        <taxon>Dikarya</taxon>
        <taxon>Ascomycota</taxon>
        <taxon>Pezizomycotina</taxon>
        <taxon>Sordariomycetes</taxon>
        <taxon>Hypocreomycetidae</taxon>
        <taxon>Hypocreales</taxon>
        <taxon>Bionectriaceae</taxon>
        <taxon>Geosmithia</taxon>
    </lineage>
</organism>
<feature type="region of interest" description="Disordered" evidence="1">
    <location>
        <begin position="335"/>
        <end position="385"/>
    </location>
</feature>
<evidence type="ECO:0000313" key="2">
    <source>
        <dbReference type="EMBL" id="KAF4120010.1"/>
    </source>
</evidence>
<feature type="compositionally biased region" description="Basic and acidic residues" evidence="1">
    <location>
        <begin position="164"/>
        <end position="187"/>
    </location>
</feature>
<reference evidence="2" key="1">
    <citation type="submission" date="2020-03" db="EMBL/GenBank/DDBJ databases">
        <title>Site-based positive gene gene selection in Geosmithia morbida across the United States reveals a broad range of putative effectors and factors for local host and environmental adapation.</title>
        <authorList>
            <person name="Onufrak A."/>
            <person name="Murdoch R.W."/>
            <person name="Gazis R."/>
            <person name="Huff M."/>
            <person name="Staton M."/>
            <person name="Klingeman W."/>
            <person name="Hadziabdic D."/>
        </authorList>
    </citation>
    <scope>NUCLEOTIDE SEQUENCE</scope>
    <source>
        <strain evidence="2">1262</strain>
    </source>
</reference>
<dbReference type="Proteomes" id="UP000749293">
    <property type="component" value="Unassembled WGS sequence"/>
</dbReference>
<feature type="compositionally biased region" description="Low complexity" evidence="1">
    <location>
        <begin position="191"/>
        <end position="206"/>
    </location>
</feature>
<feature type="compositionally biased region" description="Polar residues" evidence="1">
    <location>
        <begin position="80"/>
        <end position="97"/>
    </location>
</feature>
<accession>A0A9P4YQ70</accession>
<dbReference type="PANTHER" id="PTHR18937">
    <property type="entry name" value="STRUCTURAL MAINTENANCE OF CHROMOSOMES SMC FAMILY MEMBER"/>
    <property type="match status" value="1"/>
</dbReference>
<feature type="region of interest" description="Disordered" evidence="1">
    <location>
        <begin position="1"/>
        <end position="129"/>
    </location>
</feature>
<feature type="compositionally biased region" description="Basic and acidic residues" evidence="1">
    <location>
        <begin position="335"/>
        <end position="368"/>
    </location>
</feature>
<feature type="compositionally biased region" description="Basic and acidic residues" evidence="1">
    <location>
        <begin position="1"/>
        <end position="24"/>
    </location>
</feature>
<dbReference type="EMBL" id="JAANYQ010000019">
    <property type="protein sequence ID" value="KAF4120010.1"/>
    <property type="molecule type" value="Genomic_DNA"/>
</dbReference>
<sequence length="545" mass="59192">MADAEEKARQEKIAAAKKRVEAMKKKTKKSGSSKKSKTESSTEAGAAAADSPDAPATTEPAAETAETGDQAVVDDEKTGDPSSPTDTPSLAQQSKLRSASFRADADASPASPGALSPDGGSGDTAPDIYRKHVARIEELEKDIKRLTKEWTDADKRWQKAEAELADLREAEGEGSKGADDDTEKLKSEIASLQRQNTQLQQQVSRVTGHRASASIASPPADLQAQLDSKSSTIESMELEIAKLKARVERQESGALSEKEQVTALEDKWAEAEAAASKAERELQDLTAKLESATSAQSTAEAKVQRLEKELAEANAAKDELAKKVDGLEKKAATLTTLHREQDTRSQALRRELSDAKAQSDRLESENAKLRGRKSTEVGGGGLDDEVVDELEDEERLRLEKKIRELEAEIHELRSGAWIEKRRELEVTSPGFQDIDLSASVGAAGNSGQNKRQSYGGAGGRFGEFFTNGLNALAGTGGGDDDGFLDDDDADFDEAYRKAQEEETQRRLERVKEIKRSLKHWEGWRLDIVDMRRGGGVEAVGEIFDI</sequence>
<feature type="compositionally biased region" description="Basic residues" evidence="1">
    <location>
        <begin position="25"/>
        <end position="35"/>
    </location>
</feature>
<feature type="region of interest" description="Disordered" evidence="1">
    <location>
        <begin position="164"/>
        <end position="228"/>
    </location>
</feature>
<dbReference type="AlphaFoldDB" id="A0A9P4YQ70"/>
<dbReference type="RefSeq" id="XP_035318662.1">
    <property type="nucleotide sequence ID" value="XM_035465397.1"/>
</dbReference>
<feature type="compositionally biased region" description="Low complexity" evidence="1">
    <location>
        <begin position="39"/>
        <end position="69"/>
    </location>
</feature>
<evidence type="ECO:0000256" key="1">
    <source>
        <dbReference type="SAM" id="MobiDB-lite"/>
    </source>
</evidence>
<proteinExistence type="predicted"/>